<dbReference type="InterPro" id="IPR057302">
    <property type="entry name" value="Rrp5_S1"/>
</dbReference>
<evidence type="ECO:0000313" key="7">
    <source>
        <dbReference type="EMBL" id="KAG8467589.1"/>
    </source>
</evidence>
<dbReference type="CDD" id="cd00164">
    <property type="entry name" value="S1_like"/>
    <property type="match status" value="2"/>
</dbReference>
<keyword evidence="4" id="KW-0539">Nucleus</keyword>
<feature type="domain" description="S1 motif" evidence="6">
    <location>
        <begin position="1458"/>
        <end position="1529"/>
    </location>
</feature>
<evidence type="ECO:0000256" key="2">
    <source>
        <dbReference type="ARBA" id="ARBA00022552"/>
    </source>
</evidence>
<feature type="domain" description="S1 motif" evidence="6">
    <location>
        <begin position="245"/>
        <end position="316"/>
    </location>
</feature>
<dbReference type="InterPro" id="IPR045209">
    <property type="entry name" value="Rrp5"/>
</dbReference>
<dbReference type="OMA" id="VFHIGEV"/>
<feature type="domain" description="S1 motif" evidence="6">
    <location>
        <begin position="1038"/>
        <end position="1117"/>
    </location>
</feature>
<dbReference type="Pfam" id="PF24682">
    <property type="entry name" value="OB_RRP5"/>
    <property type="match status" value="1"/>
</dbReference>
<dbReference type="GO" id="GO:0003723">
    <property type="term" value="F:RNA binding"/>
    <property type="evidence" value="ECO:0007669"/>
    <property type="project" value="TreeGrafter"/>
</dbReference>
<feature type="domain" description="S1 motif" evidence="6">
    <location>
        <begin position="126"/>
        <end position="229"/>
    </location>
</feature>
<dbReference type="PANTHER" id="PTHR23270">
    <property type="entry name" value="PROGRAMMED CELL DEATH PROTEIN 11 PRE-RRNA PROCESSING PROTEIN RRP5"/>
    <property type="match status" value="1"/>
</dbReference>
<evidence type="ECO:0000256" key="5">
    <source>
        <dbReference type="SAM" id="MobiDB-lite"/>
    </source>
</evidence>
<feature type="domain" description="S1 motif" evidence="6">
    <location>
        <begin position="596"/>
        <end position="675"/>
    </location>
</feature>
<sequence length="2383" mass="243408">MGPSVHKPKSKDSREPPTAPAAVRPPASVDFPRGGGSVLTPIEYRQAAHSRPAPDSGPTERKKRTRAAADELAPASRKRATGARDGAKSPAIAKRRETTVASLGAWATSQAPQRVDPLSFKRVSEGMRVLGIVREVHSTKLVVSLPNNVSGRVAYAEASDAHASLWRAHQAHAGAEGGASVAAPELPALSASFSVGELVRCVVVAVVRKASKRAADGARTRKGLSLSLRLGLLQPSLSADELAPGALVLASVQSIEEHGAVLALGPPGLTGFLHADRIEHDTHAAHAAPDARAAANAPDVGLGALAIGRVLLCSVVPGARRAGIVPCAYARRAEIDTLTSASDAVTLATLRPGALVVAKVNRAVAGGLLATAAEFFASTLELLQLPHPPAGADWAAAPQLAPGAKLRARVLFVDLERKTVALSARAELLALAPGADAHRRAEAAFGARVDATVVAAVPRLGVVATVTVTPAAVATTTGDGPDGAARLSGARRAADAPGRAVDRPGAALCALAPLAQLSDELAAALDKSANGARTAKGAGEQLARASARALGAFAPGGAPRAGRVIGYSPLEGALLLSFKKSALASGGVAFGELRAGDVHEGTIKTVGDYGAIVSLGQGIDGLVAKDHLGTAARRALDKRRAGAKGVKGTLTPGDAVTVCVLSVDAPSRKLSLSLLRELVRSTLPRVTRYDEASPGLVTHGVVTGVRPFGCVVSFYAGVRGVVRAAELRATHGDVWDDTPKACYALGQAVRVRVVSVEPAKARMCLSFSLDPAKAAAAAKAAALGAAPRAGPADDDADADAVGAERAGADGAAGAGTVAASDVQAREGSVVCARVTAVRADRYELTLEGGPLAERAELPFAHCCDIVAHAAPMGGAHRVGDVLDGLLVVGASGGRHAERVLALSAKPSLLDAARAAALPTDVTALAPGRTLSGYVHALAPYGAFVRFGSADASLLVPKREMADGFVTDVAEHVAVGQSVRVRVLPPPAGSGSARPIGSLRHNVGASDHDLVALLHALAAEKRALAAAAHFDAEGAYTPGALVSATVLEHKPYGLVLSLPDGCTGLVTRAHAAAGVAAAAPDGAVAGAVAGALPAVGSAVDAVVLDADAARAIIDCSLRAELVRGARERAAAAAAAAASAAGARGEGEPSKKRRKGERGKERVAAAAAPAPAPAPVDGALAGAAPPPPPLPGVATTAVVELVRDEYAVVSLPHSAHAIGYVLTVGYNDVRSGAAAKRYALGQKLRVVVAPPPPPSPSAAVARGARGEPAAVGGASGGAPRGAEPPPPPILLRIARARADGVEPRGAGAARASVKLAQTVSDLRECVRGALVRGRVIGKTATQLNVRLGKALRARVHLAEVADAGARATFDAIDKGATLTAVVIAVDAERSTVELSIRPSELAAAKRAARSAIAAGGARRAPADGAADADGAAADGADGVGARGAPYEPVARPTIDTIVEGEIVDAVVREASDEYAWLFVGPHVTGRAFCLELSDDLDVAARPRAHFAIGDAVRARVLAADVPSARVDLSLRLEPTPTVGPSGARAGVAHRLPVEGAVVLGRISRVLPGAGTNVQLTASLHGRVHLTECADGWPDEPTAALQLGMIVRAAVMHVDADVGQVDLSLRADAVNFALERAAPPPARVVSAGALERGQRVCGYVKRTDAPIGVFVTLSRGIDALIPLAHLSDDFLPSANGVLAAGALVRARVLSANAATKRVTLTMRPSLLVDGAELPDEGAAARRAEPSGGARTAGGNSAEHLAHLDEGAVVTGVVRRVERFGVFISIDEPPVSGLAHLSELTGKFVEDAAKLYRVGERVQAIVLSVDVAAKRVALSLRAELLRAAAEAGAEAAAGVAGAASAAGEAEDEDGAMTVKRSRDVRRAIEDEVLDAGDDAAKDDDAASEVKGSDDGPSDDDDDEEEEADDDDDDDDEADSEVDADDDADDDDDGDDDGDDDDDVVTMNARGSGAGAGAGAGAGVGLPTDVGAGAGAIAGGFEWDDFSAPTPHARARADAAAIASNGSADGAGDGHAASAATDARDADAQRRARREARRTGAVADEAQLQERERALADGTAAPVSADDFERLLAAAPDSAYVWVKFMAFHLSLADVERARAVAERALKSINFRKLDEKKNVWVALLNLEKAHGSAESLAGVFKRACADQNAKHLYLLMAAVHERAADAEAVGKTYDAACKHYKASKKVWLAKMEWLMRTRQPDAAKATLERALHSLARRKHVATIVKFAQLEYRHGSLERARTVMDGVMAHHPNRLDLWSVYLDMETRKGAGTLVPDVRRLFERVSSTRLSSKKMKYVLKRWLDWEAVHGDAETMGAVKQRARDYVQLKAGGEGVDAGAAAGADDEGGDTRAGAGDDEDGAPSAEGSEDDGDA</sequence>
<dbReference type="Pfam" id="PF00575">
    <property type="entry name" value="S1"/>
    <property type="match status" value="4"/>
</dbReference>
<dbReference type="Pfam" id="PF23459">
    <property type="entry name" value="S1_RRP5"/>
    <property type="match status" value="2"/>
</dbReference>
<dbReference type="SMART" id="SM00386">
    <property type="entry name" value="HAT"/>
    <property type="match status" value="4"/>
</dbReference>
<gene>
    <name evidence="7" type="ORF">KFE25_006641</name>
</gene>
<feature type="compositionally biased region" description="Acidic residues" evidence="5">
    <location>
        <begin position="2365"/>
        <end position="2383"/>
    </location>
</feature>
<feature type="domain" description="S1 motif" evidence="6">
    <location>
        <begin position="353"/>
        <end position="425"/>
    </location>
</feature>
<dbReference type="InterPro" id="IPR003029">
    <property type="entry name" value="S1_domain"/>
</dbReference>
<feature type="region of interest" description="Disordered" evidence="5">
    <location>
        <begin position="1249"/>
        <end position="1283"/>
    </location>
</feature>
<dbReference type="FunFam" id="2.40.50.140:FF:000103">
    <property type="entry name" value="protein RRP5 homolog"/>
    <property type="match status" value="2"/>
</dbReference>
<feature type="region of interest" description="Disordered" evidence="5">
    <location>
        <begin position="1139"/>
        <end position="1181"/>
    </location>
</feature>
<dbReference type="Gene3D" id="2.40.50.140">
    <property type="entry name" value="Nucleic acid-binding proteins"/>
    <property type="match status" value="10"/>
</dbReference>
<keyword evidence="8" id="KW-1185">Reference proteome</keyword>
<evidence type="ECO:0000256" key="3">
    <source>
        <dbReference type="ARBA" id="ARBA00022737"/>
    </source>
</evidence>
<feature type="domain" description="S1 motif" evidence="6">
    <location>
        <begin position="927"/>
        <end position="983"/>
    </location>
</feature>
<dbReference type="PANTHER" id="PTHR23270:SF10">
    <property type="entry name" value="PROTEIN RRP5 HOMOLOG"/>
    <property type="match status" value="1"/>
</dbReference>
<proteinExistence type="predicted"/>
<feature type="compositionally biased region" description="Low complexity" evidence="5">
    <location>
        <begin position="1162"/>
        <end position="1181"/>
    </location>
</feature>
<name>A0A8J6CCI2_DIALT</name>
<dbReference type="SUPFAM" id="SSF50249">
    <property type="entry name" value="Nucleic acid-binding proteins"/>
    <property type="match status" value="11"/>
</dbReference>
<feature type="domain" description="S1 motif" evidence="6">
    <location>
        <begin position="1763"/>
        <end position="1833"/>
    </location>
</feature>
<dbReference type="PROSITE" id="PS50126">
    <property type="entry name" value="S1"/>
    <property type="match status" value="12"/>
</dbReference>
<dbReference type="InterPro" id="IPR012340">
    <property type="entry name" value="NA-bd_OB-fold"/>
</dbReference>
<comment type="subcellular location">
    <subcellularLocation>
        <location evidence="1">Nucleus</location>
        <location evidence="1">Nucleolus</location>
    </subcellularLocation>
</comment>
<dbReference type="GO" id="GO:0006364">
    <property type="term" value="P:rRNA processing"/>
    <property type="evidence" value="ECO:0007669"/>
    <property type="project" value="UniProtKB-KW"/>
</dbReference>
<keyword evidence="2" id="KW-0698">rRNA processing</keyword>
<feature type="region of interest" description="Disordered" evidence="5">
    <location>
        <begin position="1884"/>
        <end position="1971"/>
    </location>
</feature>
<comment type="caution">
    <text evidence="7">The sequence shown here is derived from an EMBL/GenBank/DDBJ whole genome shotgun (WGS) entry which is preliminary data.</text>
</comment>
<feature type="region of interest" description="Disordered" evidence="5">
    <location>
        <begin position="2345"/>
        <end position="2383"/>
    </location>
</feature>
<feature type="domain" description="S1 motif" evidence="6">
    <location>
        <begin position="1553"/>
        <end position="1623"/>
    </location>
</feature>
<dbReference type="Proteomes" id="UP000751190">
    <property type="component" value="Unassembled WGS sequence"/>
</dbReference>
<dbReference type="OrthoDB" id="412781at2759"/>
<accession>A0A8J6CCI2</accession>
<evidence type="ECO:0000256" key="1">
    <source>
        <dbReference type="ARBA" id="ARBA00004604"/>
    </source>
</evidence>
<dbReference type="SUPFAM" id="SSF48452">
    <property type="entry name" value="TPR-like"/>
    <property type="match status" value="2"/>
</dbReference>
<dbReference type="Gene3D" id="1.25.40.10">
    <property type="entry name" value="Tetratricopeptide repeat domain"/>
    <property type="match status" value="2"/>
</dbReference>
<feature type="region of interest" description="Disordered" evidence="5">
    <location>
        <begin position="1"/>
        <end position="94"/>
    </location>
</feature>
<feature type="domain" description="S1 motif" evidence="6">
    <location>
        <begin position="1650"/>
        <end position="1720"/>
    </location>
</feature>
<feature type="domain" description="S1 motif" evidence="6">
    <location>
        <begin position="695"/>
        <end position="768"/>
    </location>
</feature>
<evidence type="ECO:0000313" key="8">
    <source>
        <dbReference type="Proteomes" id="UP000751190"/>
    </source>
</evidence>
<feature type="compositionally biased region" description="Low complexity" evidence="5">
    <location>
        <begin position="1255"/>
        <end position="1270"/>
    </location>
</feature>
<feature type="region of interest" description="Disordered" evidence="5">
    <location>
        <begin position="2009"/>
        <end position="2060"/>
    </location>
</feature>
<dbReference type="SMART" id="SM00316">
    <property type="entry name" value="S1"/>
    <property type="match status" value="12"/>
</dbReference>
<feature type="compositionally biased region" description="Acidic residues" evidence="5">
    <location>
        <begin position="1907"/>
        <end position="1955"/>
    </location>
</feature>
<dbReference type="Pfam" id="PF23231">
    <property type="entry name" value="HAT_Syf1_CNRKL1_C"/>
    <property type="match status" value="1"/>
</dbReference>
<reference evidence="7" key="1">
    <citation type="submission" date="2021-05" db="EMBL/GenBank/DDBJ databases">
        <title>The genome of the haptophyte Pavlova lutheri (Diacronema luteri, Pavlovales) - a model for lipid biosynthesis in eukaryotic algae.</title>
        <authorList>
            <person name="Hulatt C.J."/>
            <person name="Posewitz M.C."/>
        </authorList>
    </citation>
    <scope>NUCLEOTIDE SEQUENCE</scope>
    <source>
        <strain evidence="7">NIVA-4/92</strain>
    </source>
</reference>
<feature type="compositionally biased region" description="Low complexity" evidence="5">
    <location>
        <begin position="2009"/>
        <end position="2032"/>
    </location>
</feature>
<protein>
    <recommendedName>
        <fullName evidence="6">S1 motif domain-containing protein</fullName>
    </recommendedName>
</protein>
<dbReference type="GO" id="GO:0032040">
    <property type="term" value="C:small-subunit processome"/>
    <property type="evidence" value="ECO:0007669"/>
    <property type="project" value="TreeGrafter"/>
</dbReference>
<dbReference type="InterPro" id="IPR003107">
    <property type="entry name" value="HAT"/>
</dbReference>
<evidence type="ECO:0000259" key="6">
    <source>
        <dbReference type="PROSITE" id="PS50126"/>
    </source>
</evidence>
<keyword evidence="3" id="KW-0677">Repeat</keyword>
<feature type="domain" description="S1 motif" evidence="6">
    <location>
        <begin position="1326"/>
        <end position="1395"/>
    </location>
</feature>
<dbReference type="InterPro" id="IPR057300">
    <property type="entry name" value="OB_Rrp5"/>
</dbReference>
<dbReference type="EMBL" id="JAGTXO010000005">
    <property type="protein sequence ID" value="KAG8467589.1"/>
    <property type="molecule type" value="Genomic_DNA"/>
</dbReference>
<organism evidence="7 8">
    <name type="scientific">Diacronema lutheri</name>
    <name type="common">Unicellular marine alga</name>
    <name type="synonym">Monochrysis lutheri</name>
    <dbReference type="NCBI Taxonomy" id="2081491"/>
    <lineage>
        <taxon>Eukaryota</taxon>
        <taxon>Haptista</taxon>
        <taxon>Haptophyta</taxon>
        <taxon>Pavlovophyceae</taxon>
        <taxon>Pavlovales</taxon>
        <taxon>Pavlovaceae</taxon>
        <taxon>Diacronema</taxon>
    </lineage>
</organism>
<dbReference type="InterPro" id="IPR055430">
    <property type="entry name" value="HAT_Syf1_CNRKL1_C"/>
</dbReference>
<dbReference type="InterPro" id="IPR011990">
    <property type="entry name" value="TPR-like_helical_dom_sf"/>
</dbReference>
<evidence type="ECO:0000256" key="4">
    <source>
        <dbReference type="ARBA" id="ARBA00023242"/>
    </source>
</evidence>